<dbReference type="RefSeq" id="WP_182457925.1">
    <property type="nucleotide sequence ID" value="NZ_CP059732.1"/>
</dbReference>
<organism evidence="2 3">
    <name type="scientific">Spirosoma foliorum</name>
    <dbReference type="NCBI Taxonomy" id="2710596"/>
    <lineage>
        <taxon>Bacteria</taxon>
        <taxon>Pseudomonadati</taxon>
        <taxon>Bacteroidota</taxon>
        <taxon>Cytophagia</taxon>
        <taxon>Cytophagales</taxon>
        <taxon>Cytophagaceae</taxon>
        <taxon>Spirosoma</taxon>
    </lineage>
</organism>
<dbReference type="InterPro" id="IPR040704">
    <property type="entry name" value="HEPN_AbiU2"/>
</dbReference>
<evidence type="ECO:0000313" key="2">
    <source>
        <dbReference type="EMBL" id="QMW00811.1"/>
    </source>
</evidence>
<gene>
    <name evidence="2" type="ORF">H3H32_22840</name>
</gene>
<keyword evidence="3" id="KW-1185">Reference proteome</keyword>
<proteinExistence type="predicted"/>
<dbReference type="KEGG" id="sfol:H3H32_22840"/>
<sequence>MLEVQQLKDFLKDQSNLIVDLNISVKNMRRLMEDKYDFEDQIKKYGFFQHHIYQLKFISIVQLSKLFSSKKNEERSFYKLCNKLETSEYGISLESLIENNKNKLTEEVKSRYDIVSLVVAVRNLMNVHKDLINRVIGLRDQVYAHIDNNPKTQSVSLDEIKILVELANEIHNLIRFRIFFWQTMFDYVRDWSIDPVLWKMSELRRIDLDELKRKKGFSAE</sequence>
<protein>
    <recommendedName>
        <fullName evidence="1">HEPN AbiU2-like domain-containing protein</fullName>
    </recommendedName>
</protein>
<name>A0A7G5GPL9_9BACT</name>
<dbReference type="Proteomes" id="UP000515369">
    <property type="component" value="Chromosome"/>
</dbReference>
<evidence type="ECO:0000313" key="3">
    <source>
        <dbReference type="Proteomes" id="UP000515369"/>
    </source>
</evidence>
<dbReference type="Pfam" id="PF18734">
    <property type="entry name" value="HEPN_AbiU2"/>
    <property type="match status" value="1"/>
</dbReference>
<dbReference type="EMBL" id="CP059732">
    <property type="protein sequence ID" value="QMW00811.1"/>
    <property type="molecule type" value="Genomic_DNA"/>
</dbReference>
<evidence type="ECO:0000259" key="1">
    <source>
        <dbReference type="Pfam" id="PF18734"/>
    </source>
</evidence>
<accession>A0A7G5GPL9</accession>
<reference evidence="2 3" key="1">
    <citation type="submission" date="2020-07" db="EMBL/GenBank/DDBJ databases">
        <title>Spirosoma foliorum sp. nov., isolated from the leaves on the Nejang mountain Korea, Republic of.</title>
        <authorList>
            <person name="Ho H."/>
            <person name="Lee Y.-J."/>
            <person name="Nurcahyanto D.-A."/>
            <person name="Kim S.-G."/>
        </authorList>
    </citation>
    <scope>NUCLEOTIDE SEQUENCE [LARGE SCALE GENOMIC DNA]</scope>
    <source>
        <strain evidence="2 3">PL0136</strain>
    </source>
</reference>
<feature type="domain" description="HEPN AbiU2-like" evidence="1">
    <location>
        <begin position="13"/>
        <end position="175"/>
    </location>
</feature>
<dbReference type="AlphaFoldDB" id="A0A7G5GPL9"/>